<dbReference type="InterPro" id="IPR044492">
    <property type="entry name" value="P_typ_ATPase_HD_dom"/>
</dbReference>
<dbReference type="Gene3D" id="3.40.50.1000">
    <property type="entry name" value="HAD superfamily/HAD-like"/>
    <property type="match status" value="1"/>
</dbReference>
<dbReference type="SFLD" id="SFLDG00002">
    <property type="entry name" value="C1.7:_P-type_atpase_like"/>
    <property type="match status" value="1"/>
</dbReference>
<dbReference type="InterPro" id="IPR008250">
    <property type="entry name" value="ATPase_P-typ_transduc_dom_A_sf"/>
</dbReference>
<dbReference type="InterPro" id="IPR036412">
    <property type="entry name" value="HAD-like_sf"/>
</dbReference>
<accession>A0ABV6HM02</accession>
<keyword evidence="4" id="KW-0067">ATP-binding</keyword>
<dbReference type="InterPro" id="IPR059000">
    <property type="entry name" value="ATPase_P-type_domA"/>
</dbReference>
<feature type="transmembrane region" description="Helical" evidence="8">
    <location>
        <begin position="52"/>
        <end position="71"/>
    </location>
</feature>
<dbReference type="EMBL" id="JBHLWO010000002">
    <property type="protein sequence ID" value="MFC0319925.1"/>
    <property type="molecule type" value="Genomic_DNA"/>
</dbReference>
<dbReference type="RefSeq" id="WP_130855456.1">
    <property type="nucleotide sequence ID" value="NZ_JBHLWO010000002.1"/>
</dbReference>
<evidence type="ECO:0000256" key="2">
    <source>
        <dbReference type="ARBA" id="ARBA00022692"/>
    </source>
</evidence>
<dbReference type="Pfam" id="PF00122">
    <property type="entry name" value="E1-E2_ATPase"/>
    <property type="match status" value="1"/>
</dbReference>
<dbReference type="Pfam" id="PF00689">
    <property type="entry name" value="Cation_ATPase_C"/>
    <property type="match status" value="1"/>
</dbReference>
<gene>
    <name evidence="10" type="ORF">ACFFI0_16495</name>
</gene>
<evidence type="ECO:0000256" key="3">
    <source>
        <dbReference type="ARBA" id="ARBA00022741"/>
    </source>
</evidence>
<proteinExistence type="predicted"/>
<evidence type="ECO:0000256" key="1">
    <source>
        <dbReference type="ARBA" id="ARBA00004141"/>
    </source>
</evidence>
<keyword evidence="7 8" id="KW-0472">Membrane</keyword>
<evidence type="ECO:0000256" key="6">
    <source>
        <dbReference type="ARBA" id="ARBA00022989"/>
    </source>
</evidence>
<feature type="transmembrane region" description="Helical" evidence="8">
    <location>
        <begin position="748"/>
        <end position="769"/>
    </location>
</feature>
<dbReference type="InterPro" id="IPR023214">
    <property type="entry name" value="HAD_sf"/>
</dbReference>
<dbReference type="InterPro" id="IPR001757">
    <property type="entry name" value="P_typ_ATPase"/>
</dbReference>
<dbReference type="SUPFAM" id="SSF56784">
    <property type="entry name" value="HAD-like"/>
    <property type="match status" value="1"/>
</dbReference>
<dbReference type="InterPro" id="IPR004014">
    <property type="entry name" value="ATPase_P-typ_cation-transptr_N"/>
</dbReference>
<evidence type="ECO:0000256" key="8">
    <source>
        <dbReference type="SAM" id="Phobius"/>
    </source>
</evidence>
<dbReference type="SFLD" id="SFLDF00027">
    <property type="entry name" value="p-type_atpase"/>
    <property type="match status" value="1"/>
</dbReference>
<keyword evidence="5" id="KW-1278">Translocase</keyword>
<keyword evidence="2 8" id="KW-0812">Transmembrane</keyword>
<reference evidence="10 11" key="1">
    <citation type="submission" date="2024-09" db="EMBL/GenBank/DDBJ databases">
        <authorList>
            <person name="Sun Q."/>
            <person name="Mori K."/>
        </authorList>
    </citation>
    <scope>NUCLEOTIDE SEQUENCE [LARGE SCALE GENOMIC DNA]</scope>
    <source>
        <strain evidence="10 11">CCM 7765</strain>
    </source>
</reference>
<feature type="transmembrane region" description="Helical" evidence="8">
    <location>
        <begin position="781"/>
        <end position="800"/>
    </location>
</feature>
<evidence type="ECO:0000259" key="9">
    <source>
        <dbReference type="SMART" id="SM00831"/>
    </source>
</evidence>
<feature type="transmembrane region" description="Helical" evidence="8">
    <location>
        <begin position="639"/>
        <end position="664"/>
    </location>
</feature>
<name>A0ABV6HM02_9SPHI</name>
<comment type="subcellular location">
    <subcellularLocation>
        <location evidence="1">Membrane</location>
        <topology evidence="1">Multi-pass membrane protein</topology>
    </subcellularLocation>
</comment>
<dbReference type="PRINTS" id="PR00120">
    <property type="entry name" value="HATPASE"/>
</dbReference>
<evidence type="ECO:0000256" key="7">
    <source>
        <dbReference type="ARBA" id="ARBA00023136"/>
    </source>
</evidence>
<dbReference type="Gene3D" id="2.70.150.10">
    <property type="entry name" value="Calcium-transporting ATPase, cytoplasmic transduction domain A"/>
    <property type="match status" value="1"/>
</dbReference>
<feature type="transmembrane region" description="Helical" evidence="8">
    <location>
        <begin position="77"/>
        <end position="94"/>
    </location>
</feature>
<dbReference type="InterPro" id="IPR018303">
    <property type="entry name" value="ATPase_P-typ_P_site"/>
</dbReference>
<dbReference type="SFLD" id="SFLDS00003">
    <property type="entry name" value="Haloacid_Dehalogenase"/>
    <property type="match status" value="1"/>
</dbReference>
<keyword evidence="11" id="KW-1185">Reference proteome</keyword>
<comment type="caution">
    <text evidence="10">The sequence shown here is derived from an EMBL/GenBank/DDBJ whole genome shotgun (WGS) entry which is preliminary data.</text>
</comment>
<dbReference type="InterPro" id="IPR023298">
    <property type="entry name" value="ATPase_P-typ_TM_dom_sf"/>
</dbReference>
<feature type="transmembrane region" description="Helical" evidence="8">
    <location>
        <begin position="812"/>
        <end position="831"/>
    </location>
</feature>
<feature type="transmembrane region" description="Helical" evidence="8">
    <location>
        <begin position="670"/>
        <end position="688"/>
    </location>
</feature>
<dbReference type="Pfam" id="PF00690">
    <property type="entry name" value="Cation_ATPase_N"/>
    <property type="match status" value="1"/>
</dbReference>
<keyword evidence="3" id="KW-0547">Nucleotide-binding</keyword>
<dbReference type="Gene3D" id="1.20.1110.10">
    <property type="entry name" value="Calcium-transporting ATPase, transmembrane domain"/>
    <property type="match status" value="1"/>
</dbReference>
<dbReference type="Proteomes" id="UP001589774">
    <property type="component" value="Unassembled WGS sequence"/>
</dbReference>
<dbReference type="PRINTS" id="PR00119">
    <property type="entry name" value="CATATPASE"/>
</dbReference>
<dbReference type="SUPFAM" id="SSF81665">
    <property type="entry name" value="Calcium ATPase, transmembrane domain M"/>
    <property type="match status" value="1"/>
</dbReference>
<evidence type="ECO:0000256" key="5">
    <source>
        <dbReference type="ARBA" id="ARBA00022967"/>
    </source>
</evidence>
<dbReference type="SUPFAM" id="SSF81653">
    <property type="entry name" value="Calcium ATPase, transduction domain A"/>
    <property type="match status" value="1"/>
</dbReference>
<dbReference type="InterPro" id="IPR023299">
    <property type="entry name" value="ATPase_P-typ_cyto_dom_N"/>
</dbReference>
<feature type="domain" description="Cation-transporting P-type ATPase N-terminal" evidence="9">
    <location>
        <begin position="2"/>
        <end position="73"/>
    </location>
</feature>
<protein>
    <submittedName>
        <fullName evidence="10">Cation-translocating P-type ATPase</fullName>
    </submittedName>
</protein>
<dbReference type="NCBIfam" id="TIGR01494">
    <property type="entry name" value="ATPase_P-type"/>
    <property type="match status" value="2"/>
</dbReference>
<sequence length="841" mass="93294">MNATNSEIETNANQYGFRGLTATEVVEQRQRGGENSIEQQKERGLIHIVIQLLKEPMVLLLLLASAVYFVSGEKADAIFLSVSIVLISVISIFQDSRSRKAIAKLKQITAPKSKVIRSDGVVIIDSKELVLGDYLIVEEGNTIAADGKVLRAHDFSVNESILTGESLAVYKDGAADDAYVFQGTNVVSGSAVALVTAVGEQTTLAKIGKSIDHIAVEKTPLEKQVESFVRKMAYVGVSVFLLVWFINYLKSLTILDSLLKALTLAMSILPEEIPVAFTTFMALGAWRLMKNGVLVKQMKTVEALGSATVICTDKTGTLTENKMSLIDLYTWDEDKYYGIEDQKLGESAKKLLTAAMWASEIVPFDPMEKAVHEQYAKAIDLDERPLFHMVYEYPIEGVPPMMTHVFENEQGQRIIAAKGAPEAFYAIANFTNEDKLRLEGAIERLASKGYRLLGVGVSHFPGNEFPEKQQSLLFEFVGLIAFYDPPKRNSKEVLKQFYNAGIKVKLITGDNAITTLAIAEKINFNGRERHITGADLLQLQEPALTKAVMDNQIFTRMFPEAKLKVMEILKNNREVVGMVGDGVNDGPALRAAHIGIAMGRKGSEIAKEAASLILLEDDLSKMVTAIAMGRKIYTNLKKAIQYIISIHIPIILVVLVPLVLGWVYPTIFSPVHVIFLELIMGPTCSIAYENEPMEPNTMQRKPRPLTQTFFTWKELGTSIIQGLAITLGILGIYLFGVHAGLGETGVRTIVFLTLITANITLTLVNRSFYYSFIAVLKYRNVLIPWIILVTALVVLLLLTIPPLRSFFGFQNLSIAQLLLSAIVGFFSVLWYELIKWYKRTY</sequence>
<feature type="transmembrane region" description="Helical" evidence="8">
    <location>
        <begin position="261"/>
        <end position="289"/>
    </location>
</feature>
<dbReference type="Gene3D" id="3.40.1110.10">
    <property type="entry name" value="Calcium-transporting ATPase, cytoplasmic domain N"/>
    <property type="match status" value="1"/>
</dbReference>
<dbReference type="PROSITE" id="PS00154">
    <property type="entry name" value="ATPASE_E1_E2"/>
    <property type="match status" value="1"/>
</dbReference>
<dbReference type="InterPro" id="IPR006068">
    <property type="entry name" value="ATPase_P-typ_cation-transptr_C"/>
</dbReference>
<feature type="transmembrane region" description="Helical" evidence="8">
    <location>
        <begin position="232"/>
        <end position="249"/>
    </location>
</feature>
<dbReference type="SMART" id="SM00831">
    <property type="entry name" value="Cation_ATPase_N"/>
    <property type="match status" value="1"/>
</dbReference>
<evidence type="ECO:0000313" key="10">
    <source>
        <dbReference type="EMBL" id="MFC0319925.1"/>
    </source>
</evidence>
<feature type="transmembrane region" description="Helical" evidence="8">
    <location>
        <begin position="709"/>
        <end position="736"/>
    </location>
</feature>
<dbReference type="Pfam" id="PF00702">
    <property type="entry name" value="Hydrolase"/>
    <property type="match status" value="1"/>
</dbReference>
<keyword evidence="6 8" id="KW-1133">Transmembrane helix</keyword>
<organism evidence="10 11">
    <name type="scientific">Olivibacter oleidegradans</name>
    <dbReference type="NCBI Taxonomy" id="760123"/>
    <lineage>
        <taxon>Bacteria</taxon>
        <taxon>Pseudomonadati</taxon>
        <taxon>Bacteroidota</taxon>
        <taxon>Sphingobacteriia</taxon>
        <taxon>Sphingobacteriales</taxon>
        <taxon>Sphingobacteriaceae</taxon>
        <taxon>Olivibacter</taxon>
    </lineage>
</organism>
<dbReference type="PANTHER" id="PTHR42861">
    <property type="entry name" value="CALCIUM-TRANSPORTING ATPASE"/>
    <property type="match status" value="1"/>
</dbReference>
<dbReference type="SUPFAM" id="SSF81660">
    <property type="entry name" value="Metal cation-transporting ATPase, ATP-binding domain N"/>
    <property type="match status" value="1"/>
</dbReference>
<evidence type="ECO:0000313" key="11">
    <source>
        <dbReference type="Proteomes" id="UP001589774"/>
    </source>
</evidence>
<evidence type="ECO:0000256" key="4">
    <source>
        <dbReference type="ARBA" id="ARBA00022840"/>
    </source>
</evidence>